<dbReference type="EMBL" id="RBSW01000208">
    <property type="protein sequence ID" value="RMS79596.1"/>
    <property type="molecule type" value="Genomic_DNA"/>
</dbReference>
<sequence length="70" mass="7715">MIADIVSGAPPIVDPRPYHPGRFRKSAWSKVADFGSTALLRRLAGVPEHSLHLPSVCSYDLILLMKEDQS</sequence>
<gene>
    <name evidence="1" type="ORF">ALP59_101635</name>
</gene>
<reference evidence="1 2" key="1">
    <citation type="submission" date="2018-08" db="EMBL/GenBank/DDBJ databases">
        <title>Recombination of ecologically and evolutionarily significant loci maintains genetic cohesion in the Pseudomonas syringae species complex.</title>
        <authorList>
            <person name="Dillon M."/>
            <person name="Thakur S."/>
            <person name="Almeida R.N.D."/>
            <person name="Weir B.S."/>
            <person name="Guttman D.S."/>
        </authorList>
    </citation>
    <scope>NUCLEOTIDE SEQUENCE [LARGE SCALE GENOMIC DNA]</scope>
    <source>
        <strain evidence="1 2">ICMP 9421</strain>
    </source>
</reference>
<name>A0A3M5FZ08_PSESS</name>
<accession>A0A3M5FZ08</accession>
<evidence type="ECO:0000313" key="2">
    <source>
        <dbReference type="Proteomes" id="UP000270499"/>
    </source>
</evidence>
<dbReference type="AlphaFoldDB" id="A0A3M5FZ08"/>
<protein>
    <submittedName>
        <fullName evidence="1">Oxidoreductase, FAD-binding</fullName>
    </submittedName>
</protein>
<organism evidence="1 2">
    <name type="scientific">Pseudomonas savastanoi</name>
    <name type="common">Pseudomonas syringae pv. savastanoi</name>
    <dbReference type="NCBI Taxonomy" id="29438"/>
    <lineage>
        <taxon>Bacteria</taxon>
        <taxon>Pseudomonadati</taxon>
        <taxon>Pseudomonadota</taxon>
        <taxon>Gammaproteobacteria</taxon>
        <taxon>Pseudomonadales</taxon>
        <taxon>Pseudomonadaceae</taxon>
        <taxon>Pseudomonas</taxon>
    </lineage>
</organism>
<proteinExistence type="predicted"/>
<comment type="caution">
    <text evidence="1">The sequence shown here is derived from an EMBL/GenBank/DDBJ whole genome shotgun (WGS) entry which is preliminary data.</text>
</comment>
<dbReference type="Proteomes" id="UP000270499">
    <property type="component" value="Unassembled WGS sequence"/>
</dbReference>
<evidence type="ECO:0000313" key="1">
    <source>
        <dbReference type="EMBL" id="RMS79596.1"/>
    </source>
</evidence>